<dbReference type="EMBL" id="AGNK02003556">
    <property type="status" value="NOT_ANNOTATED_CDS"/>
    <property type="molecule type" value="Genomic_DNA"/>
</dbReference>
<evidence type="ECO:0000256" key="1">
    <source>
        <dbReference type="SAM" id="MobiDB-lite"/>
    </source>
</evidence>
<accession>K3YK69</accession>
<dbReference type="AlphaFoldDB" id="K3YK69"/>
<reference evidence="2" key="2">
    <citation type="submission" date="2018-08" db="UniProtKB">
        <authorList>
            <consortium name="EnsemblPlants"/>
        </authorList>
    </citation>
    <scope>IDENTIFICATION</scope>
    <source>
        <strain evidence="2">Yugu1</strain>
    </source>
</reference>
<dbReference type="InParanoid" id="K3YK69"/>
<evidence type="ECO:0000313" key="2">
    <source>
        <dbReference type="EnsemblPlants" id="KQL00749"/>
    </source>
</evidence>
<feature type="compositionally biased region" description="Basic residues" evidence="1">
    <location>
        <begin position="51"/>
        <end position="61"/>
    </location>
</feature>
<organism evidence="2 3">
    <name type="scientific">Setaria italica</name>
    <name type="common">Foxtail millet</name>
    <name type="synonym">Panicum italicum</name>
    <dbReference type="NCBI Taxonomy" id="4555"/>
    <lineage>
        <taxon>Eukaryota</taxon>
        <taxon>Viridiplantae</taxon>
        <taxon>Streptophyta</taxon>
        <taxon>Embryophyta</taxon>
        <taxon>Tracheophyta</taxon>
        <taxon>Spermatophyta</taxon>
        <taxon>Magnoliopsida</taxon>
        <taxon>Liliopsida</taxon>
        <taxon>Poales</taxon>
        <taxon>Poaceae</taxon>
        <taxon>PACMAD clade</taxon>
        <taxon>Panicoideae</taxon>
        <taxon>Panicodae</taxon>
        <taxon>Paniceae</taxon>
        <taxon>Cenchrinae</taxon>
        <taxon>Setaria</taxon>
    </lineage>
</organism>
<dbReference type="Gramene" id="KQL00749">
    <property type="protein sequence ID" value="KQL00749"/>
    <property type="gene ID" value="SETIT_014638mg"/>
</dbReference>
<feature type="region of interest" description="Disordered" evidence="1">
    <location>
        <begin position="36"/>
        <end position="119"/>
    </location>
</feature>
<evidence type="ECO:0000313" key="3">
    <source>
        <dbReference type="Proteomes" id="UP000004995"/>
    </source>
</evidence>
<dbReference type="EnsemblPlants" id="KQL00749">
    <property type="protein sequence ID" value="KQL00749"/>
    <property type="gene ID" value="SETIT_014638mg"/>
</dbReference>
<dbReference type="Proteomes" id="UP000004995">
    <property type="component" value="Unassembled WGS sequence"/>
</dbReference>
<reference evidence="3" key="1">
    <citation type="journal article" date="2012" name="Nat. Biotechnol.">
        <title>Reference genome sequence of the model plant Setaria.</title>
        <authorList>
            <person name="Bennetzen J.L."/>
            <person name="Schmutz J."/>
            <person name="Wang H."/>
            <person name="Percifield R."/>
            <person name="Hawkins J."/>
            <person name="Pontaroli A.C."/>
            <person name="Estep M."/>
            <person name="Feng L."/>
            <person name="Vaughn J.N."/>
            <person name="Grimwood J."/>
            <person name="Jenkins J."/>
            <person name="Barry K."/>
            <person name="Lindquist E."/>
            <person name="Hellsten U."/>
            <person name="Deshpande S."/>
            <person name="Wang X."/>
            <person name="Wu X."/>
            <person name="Mitros T."/>
            <person name="Triplett J."/>
            <person name="Yang X."/>
            <person name="Ye C.Y."/>
            <person name="Mauro-Herrera M."/>
            <person name="Wang L."/>
            <person name="Li P."/>
            <person name="Sharma M."/>
            <person name="Sharma R."/>
            <person name="Ronald P.C."/>
            <person name="Panaud O."/>
            <person name="Kellogg E.A."/>
            <person name="Brutnell T.P."/>
            <person name="Doust A.N."/>
            <person name="Tuskan G.A."/>
            <person name="Rokhsar D."/>
            <person name="Devos K.M."/>
        </authorList>
    </citation>
    <scope>NUCLEOTIDE SEQUENCE [LARGE SCALE GENOMIC DNA]</scope>
    <source>
        <strain evidence="3">cv. Yugu1</strain>
    </source>
</reference>
<protein>
    <submittedName>
        <fullName evidence="2">Uncharacterized protein</fullName>
    </submittedName>
</protein>
<dbReference type="HOGENOM" id="CLU_1920739_0_0_1"/>
<name>K3YK69_SETIT</name>
<feature type="compositionally biased region" description="Low complexity" evidence="1">
    <location>
        <begin position="102"/>
        <end position="111"/>
    </location>
</feature>
<keyword evidence="3" id="KW-1185">Reference proteome</keyword>
<sequence>MKSSFTKIPNYSHTLHIVQHCTTSLVIKLQLATVRRRQCPPAPPSSSSCRSRSHRRRRPQKRASCGRSPRIAWRRRRRGRRGRGRWAPCSSAPRTRRRPRRPGTGTAAAARNPWLLSADHDTHAPAATSLMS</sequence>
<proteinExistence type="predicted"/>
<feature type="compositionally biased region" description="Basic residues" evidence="1">
    <location>
        <begin position="72"/>
        <end position="84"/>
    </location>
</feature>